<accession>A0ABX2WYW6</accession>
<comment type="caution">
    <text evidence="1">The sequence shown here is derived from an EMBL/GenBank/DDBJ whole genome shotgun (WGS) entry which is preliminary data.</text>
</comment>
<reference evidence="1 2" key="1">
    <citation type="journal article" date="2016" name="Front. Microbiol.">
        <title>Industrial Acetogenic Biocatalysts: A Comparative Metabolic and Genomic Analysis.</title>
        <authorList>
            <person name="Bengelsdorf F."/>
            <person name="Poehlein A."/>
            <person name="Sonja S."/>
            <person name="Erz C."/>
            <person name="Hummel T."/>
            <person name="Hoffmeister S."/>
            <person name="Daniel R."/>
            <person name="Durre P."/>
        </authorList>
    </citation>
    <scope>NUCLEOTIDE SEQUENCE [LARGE SCALE GENOMIC DNA]</scope>
    <source>
        <strain evidence="1 2">PTA-10522</strain>
    </source>
</reference>
<evidence type="ECO:0000313" key="2">
    <source>
        <dbReference type="Proteomes" id="UP000093694"/>
    </source>
</evidence>
<organism evidence="1 2">
    <name type="scientific">Clostridium coskatii</name>
    <dbReference type="NCBI Taxonomy" id="1705578"/>
    <lineage>
        <taxon>Bacteria</taxon>
        <taxon>Bacillati</taxon>
        <taxon>Bacillota</taxon>
        <taxon>Clostridia</taxon>
        <taxon>Eubacteriales</taxon>
        <taxon>Clostridiaceae</taxon>
        <taxon>Clostridium</taxon>
    </lineage>
</organism>
<evidence type="ECO:0000313" key="1">
    <source>
        <dbReference type="EMBL" id="OBR97284.1"/>
    </source>
</evidence>
<dbReference type="Proteomes" id="UP000093694">
    <property type="component" value="Unassembled WGS sequence"/>
</dbReference>
<proteinExistence type="predicted"/>
<sequence length="31" mass="3555">MDNIEAGDCLARIRAIYSNLKTAEKKRLTIF</sequence>
<protein>
    <submittedName>
        <fullName evidence="1">Uncharacterized protein</fullName>
    </submittedName>
</protein>
<name>A0ABX2WYW6_9CLOT</name>
<keyword evidence="2" id="KW-1185">Reference proteome</keyword>
<dbReference type="EMBL" id="LROR01000028">
    <property type="protein sequence ID" value="OBR97284.1"/>
    <property type="molecule type" value="Genomic_DNA"/>
</dbReference>
<gene>
    <name evidence="1" type="ORF">CLCOS_05900</name>
</gene>